<comment type="caution">
    <text evidence="1">The sequence shown here is derived from an EMBL/GenBank/DDBJ whole genome shotgun (WGS) entry which is preliminary data.</text>
</comment>
<gene>
    <name evidence="1" type="ORF">GCM10009422_27600</name>
</gene>
<protein>
    <submittedName>
        <fullName evidence="1">Uncharacterized protein</fullName>
    </submittedName>
</protein>
<evidence type="ECO:0000313" key="2">
    <source>
        <dbReference type="Proteomes" id="UP001501352"/>
    </source>
</evidence>
<proteinExistence type="predicted"/>
<organism evidence="1 2">
    <name type="scientific">Brevundimonas kwangchunensis</name>
    <dbReference type="NCBI Taxonomy" id="322163"/>
    <lineage>
        <taxon>Bacteria</taxon>
        <taxon>Pseudomonadati</taxon>
        <taxon>Pseudomonadota</taxon>
        <taxon>Alphaproteobacteria</taxon>
        <taxon>Caulobacterales</taxon>
        <taxon>Caulobacteraceae</taxon>
        <taxon>Brevundimonas</taxon>
    </lineage>
</organism>
<keyword evidence="2" id="KW-1185">Reference proteome</keyword>
<reference evidence="1 2" key="1">
    <citation type="journal article" date="2019" name="Int. J. Syst. Evol. Microbiol.">
        <title>The Global Catalogue of Microorganisms (GCM) 10K type strain sequencing project: providing services to taxonomists for standard genome sequencing and annotation.</title>
        <authorList>
            <consortium name="The Broad Institute Genomics Platform"/>
            <consortium name="The Broad Institute Genome Sequencing Center for Infectious Disease"/>
            <person name="Wu L."/>
            <person name="Ma J."/>
        </authorList>
    </citation>
    <scope>NUCLEOTIDE SEQUENCE [LARGE SCALE GENOMIC DNA]</scope>
    <source>
        <strain evidence="1 2">JCM 12928</strain>
    </source>
</reference>
<sequence>MFEALRCKMKGHQFVDSRSQPGMITCVRCKYREPFTSLKGPAGAAPVQTPPRD</sequence>
<dbReference type="Proteomes" id="UP001501352">
    <property type="component" value="Unassembled WGS sequence"/>
</dbReference>
<evidence type="ECO:0000313" key="1">
    <source>
        <dbReference type="EMBL" id="GAA0628702.1"/>
    </source>
</evidence>
<dbReference type="EMBL" id="BAAAGA010000007">
    <property type="protein sequence ID" value="GAA0628702.1"/>
    <property type="molecule type" value="Genomic_DNA"/>
</dbReference>
<accession>A0ABN1H4C8</accession>
<name>A0ABN1H4C8_9CAUL</name>
<dbReference type="RefSeq" id="WP_343794571.1">
    <property type="nucleotide sequence ID" value="NZ_BAAAGA010000007.1"/>
</dbReference>